<comment type="similarity">
    <text evidence="2">Belongs to the IlvD/Edd family.</text>
</comment>
<dbReference type="FunFam" id="3.50.30.80:FF:000001">
    <property type="entry name" value="Dihydroxy-acid dehydratase"/>
    <property type="match status" value="1"/>
</dbReference>
<dbReference type="OrthoDB" id="9807077at2"/>
<comment type="cofactor">
    <cofactor evidence="1">
        <name>Mg(2+)</name>
        <dbReference type="ChEBI" id="CHEBI:18420"/>
    </cofactor>
</comment>
<protein>
    <recommendedName>
        <fullName evidence="14 16">Dihydroxy-acid dehydratase</fullName>
        <ecNumber evidence="14 16">4.2.1.9</ecNumber>
    </recommendedName>
</protein>
<dbReference type="InterPro" id="IPR037237">
    <property type="entry name" value="IlvD/EDD_N"/>
</dbReference>
<dbReference type="PANTHER" id="PTHR43661:SF1">
    <property type="entry name" value="PHOSPHOGLUCONATE DEHYDRATASE"/>
    <property type="match status" value="1"/>
</dbReference>
<dbReference type="EC" id="4.2.1.9" evidence="14 16"/>
<evidence type="ECO:0000256" key="13">
    <source>
        <dbReference type="ARBA" id="ARBA00029437"/>
    </source>
</evidence>
<evidence type="ECO:0000256" key="8">
    <source>
        <dbReference type="ARBA" id="ARBA00023014"/>
    </source>
</evidence>
<dbReference type="GO" id="GO:0051537">
    <property type="term" value="F:2 iron, 2 sulfur cluster binding"/>
    <property type="evidence" value="ECO:0007669"/>
    <property type="project" value="UniProtKB-KW"/>
</dbReference>
<evidence type="ECO:0000313" key="19">
    <source>
        <dbReference type="EMBL" id="AKG36668.1"/>
    </source>
</evidence>
<evidence type="ECO:0000313" key="20">
    <source>
        <dbReference type="Proteomes" id="UP000034189"/>
    </source>
</evidence>
<keyword evidence="8" id="KW-0411">Iron-sulfur</keyword>
<keyword evidence="7" id="KW-0408">Iron</keyword>
<feature type="domain" description="Dihydroxy-acid/6-phosphogluconate dehydratase C-terminal" evidence="18">
    <location>
        <begin position="353"/>
        <end position="539"/>
    </location>
</feature>
<dbReference type="PANTHER" id="PTHR43661">
    <property type="entry name" value="D-XYLONATE DEHYDRATASE"/>
    <property type="match status" value="1"/>
</dbReference>
<feature type="domain" description="Dihydroxy-acid/6-phosphogluconate dehydratase N-terminal" evidence="17">
    <location>
        <begin position="32"/>
        <end position="343"/>
    </location>
</feature>
<dbReference type="InterPro" id="IPR004404">
    <property type="entry name" value="DihydroxyA_deHydtase"/>
</dbReference>
<evidence type="ECO:0000256" key="2">
    <source>
        <dbReference type="ARBA" id="ARBA00006486"/>
    </source>
</evidence>
<keyword evidence="10" id="KW-0100">Branched-chain amino acid biosynthesis</keyword>
<dbReference type="SUPFAM" id="SSF52016">
    <property type="entry name" value="LeuD/IlvD-like"/>
    <property type="match status" value="1"/>
</dbReference>
<keyword evidence="5" id="KW-0479">Metal-binding</keyword>
<reference evidence="19 20" key="2">
    <citation type="journal article" date="2016" name="Genome Announc.">
        <title>Genome Sequence of a Gram-Positive Diazotroph, Paenibacillus durus Type Strain ATCC 35681.</title>
        <authorList>
            <person name="Halim M.A."/>
            <person name="Rahman A.Y."/>
            <person name="Sim K.S."/>
            <person name="Yam H.C."/>
            <person name="Rahim A.A."/>
            <person name="Ghazali A.H."/>
            <person name="Najimudin N."/>
        </authorList>
    </citation>
    <scope>NUCLEOTIDE SEQUENCE [LARGE SCALE GENOMIC DNA]</scope>
    <source>
        <strain evidence="19 20">ATCC 35681</strain>
    </source>
</reference>
<evidence type="ECO:0000256" key="16">
    <source>
        <dbReference type="NCBIfam" id="TIGR00110"/>
    </source>
</evidence>
<comment type="pathway">
    <text evidence="13">Amino-acid biosynthesis; L-isoleucine biosynthesis; L-isoleucine from 2-oxobutanoate: step 3/4.</text>
</comment>
<sequence length="563" mass="59710">MSNRISTISPFTRAILKAHLCSCGVDYSKMDKPVIAVANSWNEIVPGHVHLRQLADRVKAGIEAAGGLALEFNTIAVCDGIAQGHEGMKYSLPSREIVADSVETMVKAHGIFDGMVVLSSCDKIVPGMLMAAARLNLPGLVVLGGVMPNHIKPKESKAARRAFLDGKLDEKGLVEVTNQYYPGPGACPFLGTANTMQGLSEALGMAMPNTSWMQALSDEQLDAAEAAGRQAVELVKKGITPSQIMTREAFENAISVLLAMGGSLNACLHLPAIAHELGIELPMTLFDDISRRVPFLAGVTPNNQEYTTNDLQRAGGMKALMKELGGLLHTGALTVTGDSVENNIADASVLDRDVIRTLEEPLDKEGGVAVLVGNLAVDGALIKQSAVAPELRSFTGPAKVFNSEEAFSEAYEAGLIQEGDAVVIRYEGPKGGPGMRELHRCTEILGKFKRAALVTDGRFSGATSGLSIGYASPEAAEGGTIALVQDGDMIEIDIASRKLQLHVSDEELAKRAERLEEFKIEASKLLRLYAQHASSASKGGVRVVSEGKSEAPAVKEGVTVCQK</sequence>
<dbReference type="InterPro" id="IPR042096">
    <property type="entry name" value="Dihydro-acid_dehy_C"/>
</dbReference>
<dbReference type="RefSeq" id="WP_025693790.1">
    <property type="nucleotide sequence ID" value="NZ_ASQQ01000020.1"/>
</dbReference>
<evidence type="ECO:0000256" key="15">
    <source>
        <dbReference type="ARBA" id="ARBA00034078"/>
    </source>
</evidence>
<reference evidence="19 20" key="1">
    <citation type="submission" date="2015-03" db="EMBL/GenBank/DDBJ databases">
        <authorList>
            <person name="Abdul Halim M."/>
        </authorList>
    </citation>
    <scope>NUCLEOTIDE SEQUENCE [LARGE SCALE GENOMIC DNA]</scope>
    <source>
        <strain evidence="19 20">ATCC 35681</strain>
    </source>
</reference>
<dbReference type="PATRIC" id="fig|1333534.5.peg.4581"/>
<evidence type="ECO:0000256" key="3">
    <source>
        <dbReference type="ARBA" id="ARBA00022605"/>
    </source>
</evidence>
<dbReference type="Pfam" id="PF00920">
    <property type="entry name" value="ILVD_EDD_N"/>
    <property type="match status" value="1"/>
</dbReference>
<accession>A0A0F7FCR5</accession>
<proteinExistence type="inferred from homology"/>
<comment type="catalytic activity">
    <reaction evidence="11">
        <text>(2R)-2,3-dihydroxy-3-methylbutanoate = 3-methyl-2-oxobutanoate + H2O</text>
        <dbReference type="Rhea" id="RHEA:24809"/>
        <dbReference type="ChEBI" id="CHEBI:11851"/>
        <dbReference type="ChEBI" id="CHEBI:15377"/>
        <dbReference type="ChEBI" id="CHEBI:49072"/>
        <dbReference type="EC" id="4.2.1.9"/>
    </reaction>
    <physiologicalReaction direction="left-to-right" evidence="11">
        <dbReference type="Rhea" id="RHEA:24810"/>
    </physiologicalReaction>
</comment>
<dbReference type="GO" id="GO:0009099">
    <property type="term" value="P:L-valine biosynthetic process"/>
    <property type="evidence" value="ECO:0007669"/>
    <property type="project" value="UniProtKB-UniPathway"/>
</dbReference>
<name>A0A0F7FCR5_PAEDU</name>
<dbReference type="GO" id="GO:0009097">
    <property type="term" value="P:isoleucine biosynthetic process"/>
    <property type="evidence" value="ECO:0007669"/>
    <property type="project" value="UniProtKB-UniPathway"/>
</dbReference>
<dbReference type="PROSITE" id="PS00886">
    <property type="entry name" value="ILVD_EDD_1"/>
    <property type="match status" value="1"/>
</dbReference>
<evidence type="ECO:0000259" key="17">
    <source>
        <dbReference type="Pfam" id="PF00920"/>
    </source>
</evidence>
<dbReference type="Proteomes" id="UP000034189">
    <property type="component" value="Chromosome"/>
</dbReference>
<gene>
    <name evidence="19" type="ORF">VK70_20860</name>
</gene>
<comment type="cofactor">
    <cofactor evidence="15">
        <name>[2Fe-2S] cluster</name>
        <dbReference type="ChEBI" id="CHEBI:190135"/>
    </cofactor>
</comment>
<dbReference type="HOGENOM" id="CLU_014271_4_2_9"/>
<evidence type="ECO:0000256" key="11">
    <source>
        <dbReference type="ARBA" id="ARBA00029304"/>
    </source>
</evidence>
<keyword evidence="4" id="KW-0001">2Fe-2S</keyword>
<dbReference type="Pfam" id="PF24877">
    <property type="entry name" value="ILV_EDD_C"/>
    <property type="match status" value="1"/>
</dbReference>
<dbReference type="PROSITE" id="PS00887">
    <property type="entry name" value="ILVD_EDD_2"/>
    <property type="match status" value="1"/>
</dbReference>
<evidence type="ECO:0000256" key="14">
    <source>
        <dbReference type="ARBA" id="ARBA00029490"/>
    </source>
</evidence>
<evidence type="ECO:0000256" key="1">
    <source>
        <dbReference type="ARBA" id="ARBA00001946"/>
    </source>
</evidence>
<organism evidence="19 20">
    <name type="scientific">Paenibacillus durus ATCC 35681</name>
    <dbReference type="NCBI Taxonomy" id="1333534"/>
    <lineage>
        <taxon>Bacteria</taxon>
        <taxon>Bacillati</taxon>
        <taxon>Bacillota</taxon>
        <taxon>Bacilli</taxon>
        <taxon>Bacillales</taxon>
        <taxon>Paenibacillaceae</taxon>
        <taxon>Paenibacillus</taxon>
    </lineage>
</organism>
<dbReference type="GO" id="GO:0004160">
    <property type="term" value="F:dihydroxy-acid dehydratase activity"/>
    <property type="evidence" value="ECO:0007669"/>
    <property type="project" value="UniProtKB-UniRule"/>
</dbReference>
<dbReference type="GO" id="GO:0046872">
    <property type="term" value="F:metal ion binding"/>
    <property type="evidence" value="ECO:0007669"/>
    <property type="project" value="UniProtKB-KW"/>
</dbReference>
<keyword evidence="9" id="KW-0456">Lyase</keyword>
<evidence type="ECO:0000256" key="6">
    <source>
        <dbReference type="ARBA" id="ARBA00022842"/>
    </source>
</evidence>
<dbReference type="EMBL" id="CP011114">
    <property type="protein sequence ID" value="AKG36668.1"/>
    <property type="molecule type" value="Genomic_DNA"/>
</dbReference>
<dbReference type="InterPro" id="IPR000581">
    <property type="entry name" value="ILV_EDD_N"/>
</dbReference>
<evidence type="ECO:0000256" key="7">
    <source>
        <dbReference type="ARBA" id="ARBA00023004"/>
    </source>
</evidence>
<dbReference type="NCBIfam" id="TIGR00110">
    <property type="entry name" value="ilvD"/>
    <property type="match status" value="1"/>
</dbReference>
<evidence type="ECO:0000259" key="18">
    <source>
        <dbReference type="Pfam" id="PF24877"/>
    </source>
</evidence>
<evidence type="ECO:0000256" key="10">
    <source>
        <dbReference type="ARBA" id="ARBA00023304"/>
    </source>
</evidence>
<dbReference type="UniPathway" id="UPA00047">
    <property type="reaction ID" value="UER00057"/>
</dbReference>
<keyword evidence="6" id="KW-0460">Magnesium</keyword>
<comment type="pathway">
    <text evidence="12">Amino-acid biosynthesis; L-valine biosynthesis; L-valine from pyruvate: step 3/4.</text>
</comment>
<dbReference type="InterPro" id="IPR056740">
    <property type="entry name" value="ILV_EDD_C"/>
</dbReference>
<dbReference type="GO" id="GO:0005829">
    <property type="term" value="C:cytosol"/>
    <property type="evidence" value="ECO:0007669"/>
    <property type="project" value="TreeGrafter"/>
</dbReference>
<dbReference type="Gene3D" id="3.50.30.80">
    <property type="entry name" value="IlvD/EDD C-terminal domain-like"/>
    <property type="match status" value="1"/>
</dbReference>
<keyword evidence="3" id="KW-0028">Amino-acid biosynthesis</keyword>
<evidence type="ECO:0000256" key="5">
    <source>
        <dbReference type="ARBA" id="ARBA00022723"/>
    </source>
</evidence>
<dbReference type="AlphaFoldDB" id="A0A0F7FCR5"/>
<dbReference type="SUPFAM" id="SSF143975">
    <property type="entry name" value="IlvD/EDD N-terminal domain-like"/>
    <property type="match status" value="1"/>
</dbReference>
<dbReference type="UniPathway" id="UPA00049">
    <property type="reaction ID" value="UER00061"/>
</dbReference>
<evidence type="ECO:0000256" key="12">
    <source>
        <dbReference type="ARBA" id="ARBA00029436"/>
    </source>
</evidence>
<evidence type="ECO:0000256" key="4">
    <source>
        <dbReference type="ARBA" id="ARBA00022714"/>
    </source>
</evidence>
<dbReference type="InterPro" id="IPR020558">
    <property type="entry name" value="DiOHA_6PGluconate_deHydtase_CS"/>
</dbReference>
<evidence type="ECO:0000256" key="9">
    <source>
        <dbReference type="ARBA" id="ARBA00023239"/>
    </source>
</evidence>